<dbReference type="SUPFAM" id="SSF53448">
    <property type="entry name" value="Nucleotide-diphospho-sugar transferases"/>
    <property type="match status" value="1"/>
</dbReference>
<dbReference type="EMBL" id="JACIUV010000005">
    <property type="protein sequence ID" value="MBB1117693.1"/>
    <property type="molecule type" value="Genomic_DNA"/>
</dbReference>
<proteinExistence type="inferred from homology"/>
<dbReference type="Proteomes" id="UP000550609">
    <property type="component" value="Unassembled WGS sequence"/>
</dbReference>
<sequence>MRISIALCTYNGGRFLAEQLDSLLQQQRRPDQVVVCDDGSTDNTLELLADFSSRAQAMGVAVLIHPNPRNLGYVRNFEQALALCDGDLIFLCDQDDIWHREKLQRYAQQFAARPALMLLHSDARLVDAQGGDLHCSLLEAIEVTAAELEAVHAGRAVEVLLRRNIATGATMALRRELVARALPVEAGWIHDEWLAVAAACSGGQVDCLEWPSIDYRQHGGNQIGAHRRSLRQKLAGAGPRRDFLARVAQRLESLRSRCASEGWLAAAQDSQWRSHIAHVRARAGMPKTVLARLPVVWQQWRTGNYHRYGAGARSLVADLFGWN</sequence>
<name>A0A7W3YWA1_9GAMM</name>
<reference evidence="5 6" key="1">
    <citation type="submission" date="2020-08" db="EMBL/GenBank/DDBJ databases">
        <title>Stenotrophomonas sp. W1S232.</title>
        <authorList>
            <person name="Deng Y."/>
        </authorList>
    </citation>
    <scope>NUCLEOTIDE SEQUENCE [LARGE SCALE GENOMIC DNA]</scope>
    <source>
        <strain evidence="5 6">W1S232</strain>
    </source>
</reference>
<dbReference type="RefSeq" id="WP_182622685.1">
    <property type="nucleotide sequence ID" value="NZ_JACIUV010000005.1"/>
</dbReference>
<dbReference type="InterPro" id="IPR029044">
    <property type="entry name" value="Nucleotide-diphossugar_trans"/>
</dbReference>
<dbReference type="InterPro" id="IPR001173">
    <property type="entry name" value="Glyco_trans_2-like"/>
</dbReference>
<protein>
    <submittedName>
        <fullName evidence="5">Glycosyltransferase family 2 protein</fullName>
    </submittedName>
</protein>
<evidence type="ECO:0000256" key="3">
    <source>
        <dbReference type="ARBA" id="ARBA00022679"/>
    </source>
</evidence>
<keyword evidence="2" id="KW-0328">Glycosyltransferase</keyword>
<evidence type="ECO:0000313" key="5">
    <source>
        <dbReference type="EMBL" id="MBB1117693.1"/>
    </source>
</evidence>
<evidence type="ECO:0000256" key="2">
    <source>
        <dbReference type="ARBA" id="ARBA00022676"/>
    </source>
</evidence>
<comment type="caution">
    <text evidence="5">The sequence shown here is derived from an EMBL/GenBank/DDBJ whole genome shotgun (WGS) entry which is preliminary data.</text>
</comment>
<dbReference type="CDD" id="cd04196">
    <property type="entry name" value="GT_2_like_d"/>
    <property type="match status" value="1"/>
</dbReference>
<comment type="similarity">
    <text evidence="1">Belongs to the glycosyltransferase 2 family.</text>
</comment>
<dbReference type="InterPro" id="IPR050834">
    <property type="entry name" value="Glycosyltransf_2"/>
</dbReference>
<accession>A0A7W3YWA1</accession>
<dbReference type="PANTHER" id="PTHR43685">
    <property type="entry name" value="GLYCOSYLTRANSFERASE"/>
    <property type="match status" value="1"/>
</dbReference>
<dbReference type="AlphaFoldDB" id="A0A7W3YWA1"/>
<dbReference type="GO" id="GO:0016757">
    <property type="term" value="F:glycosyltransferase activity"/>
    <property type="evidence" value="ECO:0007669"/>
    <property type="project" value="UniProtKB-KW"/>
</dbReference>
<organism evidence="5 6">
    <name type="scientific">Stenotrophomonas koreensis</name>
    <dbReference type="NCBI Taxonomy" id="266128"/>
    <lineage>
        <taxon>Bacteria</taxon>
        <taxon>Pseudomonadati</taxon>
        <taxon>Pseudomonadota</taxon>
        <taxon>Gammaproteobacteria</taxon>
        <taxon>Lysobacterales</taxon>
        <taxon>Lysobacteraceae</taxon>
        <taxon>Stenotrophomonas</taxon>
    </lineage>
</organism>
<evidence type="ECO:0000313" key="6">
    <source>
        <dbReference type="Proteomes" id="UP000550609"/>
    </source>
</evidence>
<evidence type="ECO:0000259" key="4">
    <source>
        <dbReference type="Pfam" id="PF00535"/>
    </source>
</evidence>
<evidence type="ECO:0000256" key="1">
    <source>
        <dbReference type="ARBA" id="ARBA00006739"/>
    </source>
</evidence>
<dbReference type="Pfam" id="PF00535">
    <property type="entry name" value="Glycos_transf_2"/>
    <property type="match status" value="1"/>
</dbReference>
<feature type="domain" description="Glycosyltransferase 2-like" evidence="4">
    <location>
        <begin position="4"/>
        <end position="114"/>
    </location>
</feature>
<dbReference type="Gene3D" id="3.90.550.10">
    <property type="entry name" value="Spore Coat Polysaccharide Biosynthesis Protein SpsA, Chain A"/>
    <property type="match status" value="1"/>
</dbReference>
<keyword evidence="3" id="KW-0808">Transferase</keyword>
<dbReference type="PANTHER" id="PTHR43685:SF5">
    <property type="entry name" value="GLYCOSYLTRANSFERASE EPSE-RELATED"/>
    <property type="match status" value="1"/>
</dbReference>
<gene>
    <name evidence="5" type="ORF">H4O09_11590</name>
</gene>